<feature type="modified residue" description="4-aspartylphosphate" evidence="7">
    <location>
        <position position="60"/>
    </location>
</feature>
<protein>
    <submittedName>
        <fullName evidence="11">Response regulator transcription factor</fullName>
    </submittedName>
</protein>
<dbReference type="InterPro" id="IPR011006">
    <property type="entry name" value="CheY-like_superfamily"/>
</dbReference>
<evidence type="ECO:0000259" key="10">
    <source>
        <dbReference type="PROSITE" id="PS51755"/>
    </source>
</evidence>
<dbReference type="InterPro" id="IPR036388">
    <property type="entry name" value="WH-like_DNA-bd_sf"/>
</dbReference>
<dbReference type="PANTHER" id="PTHR48111">
    <property type="entry name" value="REGULATOR OF RPOS"/>
    <property type="match status" value="1"/>
</dbReference>
<evidence type="ECO:0000313" key="12">
    <source>
        <dbReference type="Proteomes" id="UP000293142"/>
    </source>
</evidence>
<dbReference type="PROSITE" id="PS50110">
    <property type="entry name" value="RESPONSE_REGULATORY"/>
    <property type="match status" value="1"/>
</dbReference>
<dbReference type="PANTHER" id="PTHR48111:SF52">
    <property type="entry name" value="TRANSCRIPTIONAL REGULATORY PROTEIN YVRH"/>
    <property type="match status" value="1"/>
</dbReference>
<feature type="domain" description="OmpR/PhoB-type" evidence="10">
    <location>
        <begin position="141"/>
        <end position="240"/>
    </location>
</feature>
<dbReference type="CDD" id="cd00383">
    <property type="entry name" value="trans_reg_C"/>
    <property type="match status" value="1"/>
</dbReference>
<dbReference type="InterPro" id="IPR016032">
    <property type="entry name" value="Sig_transdc_resp-reg_C-effctor"/>
</dbReference>
<evidence type="ECO:0000256" key="6">
    <source>
        <dbReference type="ARBA" id="ARBA00023163"/>
    </source>
</evidence>
<dbReference type="InterPro" id="IPR039420">
    <property type="entry name" value="WalR-like"/>
</dbReference>
<dbReference type="InterPro" id="IPR001867">
    <property type="entry name" value="OmpR/PhoB-type_DNA-bd"/>
</dbReference>
<dbReference type="Gene3D" id="3.40.50.2300">
    <property type="match status" value="1"/>
</dbReference>
<dbReference type="InterPro" id="IPR001789">
    <property type="entry name" value="Sig_transdc_resp-reg_receiver"/>
</dbReference>
<name>A0A4Q9DQT4_9BACL</name>
<dbReference type="GO" id="GO:0006355">
    <property type="term" value="P:regulation of DNA-templated transcription"/>
    <property type="evidence" value="ECO:0007669"/>
    <property type="project" value="InterPro"/>
</dbReference>
<keyword evidence="5 8" id="KW-0238">DNA-binding</keyword>
<dbReference type="SUPFAM" id="SSF46894">
    <property type="entry name" value="C-terminal effector domain of the bipartite response regulators"/>
    <property type="match status" value="1"/>
</dbReference>
<evidence type="ECO:0000256" key="7">
    <source>
        <dbReference type="PROSITE-ProRule" id="PRU00169"/>
    </source>
</evidence>
<keyword evidence="2 7" id="KW-0597">Phosphoprotein</keyword>
<dbReference type="SUPFAM" id="SSF52172">
    <property type="entry name" value="CheY-like"/>
    <property type="match status" value="1"/>
</dbReference>
<feature type="domain" description="Response regulatory" evidence="9">
    <location>
        <begin position="11"/>
        <end position="124"/>
    </location>
</feature>
<dbReference type="Proteomes" id="UP000293142">
    <property type="component" value="Unassembled WGS sequence"/>
</dbReference>
<organism evidence="11 12">
    <name type="scientific">Paenibacillus thalictri</name>
    <dbReference type="NCBI Taxonomy" id="2527873"/>
    <lineage>
        <taxon>Bacteria</taxon>
        <taxon>Bacillati</taxon>
        <taxon>Bacillota</taxon>
        <taxon>Bacilli</taxon>
        <taxon>Bacillales</taxon>
        <taxon>Paenibacillaceae</taxon>
        <taxon>Paenibacillus</taxon>
    </lineage>
</organism>
<keyword evidence="6" id="KW-0804">Transcription</keyword>
<dbReference type="AlphaFoldDB" id="A0A4Q9DQT4"/>
<dbReference type="GO" id="GO:0000976">
    <property type="term" value="F:transcription cis-regulatory region binding"/>
    <property type="evidence" value="ECO:0007669"/>
    <property type="project" value="TreeGrafter"/>
</dbReference>
<evidence type="ECO:0000256" key="2">
    <source>
        <dbReference type="ARBA" id="ARBA00022553"/>
    </source>
</evidence>
<dbReference type="Pfam" id="PF00486">
    <property type="entry name" value="Trans_reg_C"/>
    <property type="match status" value="1"/>
</dbReference>
<sequence length="241" mass="27998">MKRGSCVAREHILLVEDEEDIRELVQLYLLKEGYRVSVAETGEQAFELAFKERFDLYVLDIMLPDVSGMELCQRIRAQSNAIILFLTCKRESDDIIAGLEIGADDYVIKPFNPKQLVARITGHLRRASLASASGAAVRKDCLPWRYGRLEMDFRNYELKVDGVVVPMYVKERQLLMFFIENPNQVFSVGQLYERIWGWDRESDERTVMVHVSNLRKKIEEYPGNPRYLVTVRGFGYKFCVK</sequence>
<accession>A0A4Q9DQT4</accession>
<dbReference type="SMART" id="SM00862">
    <property type="entry name" value="Trans_reg_C"/>
    <property type="match status" value="1"/>
</dbReference>
<evidence type="ECO:0000256" key="5">
    <source>
        <dbReference type="ARBA" id="ARBA00023125"/>
    </source>
</evidence>
<evidence type="ECO:0000313" key="11">
    <source>
        <dbReference type="EMBL" id="TBL76511.1"/>
    </source>
</evidence>
<evidence type="ECO:0000256" key="4">
    <source>
        <dbReference type="ARBA" id="ARBA00023015"/>
    </source>
</evidence>
<dbReference type="CDD" id="cd17574">
    <property type="entry name" value="REC_OmpR"/>
    <property type="match status" value="1"/>
</dbReference>
<dbReference type="GO" id="GO:0032993">
    <property type="term" value="C:protein-DNA complex"/>
    <property type="evidence" value="ECO:0007669"/>
    <property type="project" value="TreeGrafter"/>
</dbReference>
<evidence type="ECO:0000259" key="9">
    <source>
        <dbReference type="PROSITE" id="PS50110"/>
    </source>
</evidence>
<gene>
    <name evidence="11" type="ORF">EYB31_18935</name>
</gene>
<dbReference type="Pfam" id="PF00072">
    <property type="entry name" value="Response_reg"/>
    <property type="match status" value="1"/>
</dbReference>
<keyword evidence="12" id="KW-1185">Reference proteome</keyword>
<dbReference type="OrthoDB" id="9790442at2"/>
<comment type="subcellular location">
    <subcellularLocation>
        <location evidence="1">Cytoplasm</location>
    </subcellularLocation>
</comment>
<dbReference type="Gene3D" id="1.10.10.10">
    <property type="entry name" value="Winged helix-like DNA-binding domain superfamily/Winged helix DNA-binding domain"/>
    <property type="match status" value="1"/>
</dbReference>
<dbReference type="FunFam" id="1.10.10.10:FF:000018">
    <property type="entry name" value="DNA-binding response regulator ResD"/>
    <property type="match status" value="1"/>
</dbReference>
<dbReference type="GO" id="GO:0000156">
    <property type="term" value="F:phosphorelay response regulator activity"/>
    <property type="evidence" value="ECO:0007669"/>
    <property type="project" value="TreeGrafter"/>
</dbReference>
<dbReference type="PROSITE" id="PS51755">
    <property type="entry name" value="OMPR_PHOB"/>
    <property type="match status" value="1"/>
</dbReference>
<comment type="caution">
    <text evidence="11">The sequence shown here is derived from an EMBL/GenBank/DDBJ whole genome shotgun (WGS) entry which is preliminary data.</text>
</comment>
<keyword evidence="4" id="KW-0805">Transcription regulation</keyword>
<proteinExistence type="predicted"/>
<keyword evidence="3" id="KW-0902">Two-component regulatory system</keyword>
<reference evidence="11 12" key="1">
    <citation type="submission" date="2019-02" db="EMBL/GenBank/DDBJ databases">
        <title>Paenibacillus sp. nov., isolated from surface-sterilized tissue of Thalictrum simplex L.</title>
        <authorList>
            <person name="Tuo L."/>
        </authorList>
    </citation>
    <scope>NUCLEOTIDE SEQUENCE [LARGE SCALE GENOMIC DNA]</scope>
    <source>
        <strain evidence="11 12">N2SHLJ1</strain>
    </source>
</reference>
<dbReference type="EMBL" id="SIRE01000013">
    <property type="protein sequence ID" value="TBL76511.1"/>
    <property type="molecule type" value="Genomic_DNA"/>
</dbReference>
<evidence type="ECO:0000256" key="8">
    <source>
        <dbReference type="PROSITE-ProRule" id="PRU01091"/>
    </source>
</evidence>
<dbReference type="GO" id="GO:0005829">
    <property type="term" value="C:cytosol"/>
    <property type="evidence" value="ECO:0007669"/>
    <property type="project" value="TreeGrafter"/>
</dbReference>
<evidence type="ECO:0000256" key="3">
    <source>
        <dbReference type="ARBA" id="ARBA00023012"/>
    </source>
</evidence>
<dbReference type="SMART" id="SM00448">
    <property type="entry name" value="REC"/>
    <property type="match status" value="1"/>
</dbReference>
<evidence type="ECO:0000256" key="1">
    <source>
        <dbReference type="ARBA" id="ARBA00004496"/>
    </source>
</evidence>
<feature type="DNA-binding region" description="OmpR/PhoB-type" evidence="8">
    <location>
        <begin position="141"/>
        <end position="240"/>
    </location>
</feature>
<dbReference type="FunFam" id="3.40.50.2300:FF:000001">
    <property type="entry name" value="DNA-binding response regulator PhoB"/>
    <property type="match status" value="1"/>
</dbReference>